<keyword evidence="3" id="KW-1185">Reference proteome</keyword>
<dbReference type="Proteomes" id="UP000091820">
    <property type="component" value="Unassembled WGS sequence"/>
</dbReference>
<name>A0A1A9WQM1_9MUSC</name>
<organism evidence="2 3">
    <name type="scientific">Glossina brevipalpis</name>
    <dbReference type="NCBI Taxonomy" id="37001"/>
    <lineage>
        <taxon>Eukaryota</taxon>
        <taxon>Metazoa</taxon>
        <taxon>Ecdysozoa</taxon>
        <taxon>Arthropoda</taxon>
        <taxon>Hexapoda</taxon>
        <taxon>Insecta</taxon>
        <taxon>Pterygota</taxon>
        <taxon>Neoptera</taxon>
        <taxon>Endopterygota</taxon>
        <taxon>Diptera</taxon>
        <taxon>Brachycera</taxon>
        <taxon>Muscomorpha</taxon>
        <taxon>Hippoboscoidea</taxon>
        <taxon>Glossinidae</taxon>
        <taxon>Glossina</taxon>
    </lineage>
</organism>
<keyword evidence="1" id="KW-0472">Membrane</keyword>
<dbReference type="EnsemblMetazoa" id="GBRI028370-RA">
    <property type="protein sequence ID" value="GBRI028370-PA"/>
    <property type="gene ID" value="GBRI028370"/>
</dbReference>
<reference evidence="3" key="1">
    <citation type="submission" date="2014-03" db="EMBL/GenBank/DDBJ databases">
        <authorList>
            <person name="Aksoy S."/>
            <person name="Warren W."/>
            <person name="Wilson R.K."/>
        </authorList>
    </citation>
    <scope>NUCLEOTIDE SEQUENCE [LARGE SCALE GENOMIC DNA]</scope>
    <source>
        <strain evidence="3">IAEA</strain>
    </source>
</reference>
<feature type="transmembrane region" description="Helical" evidence="1">
    <location>
        <begin position="134"/>
        <end position="160"/>
    </location>
</feature>
<keyword evidence="1" id="KW-1133">Transmembrane helix</keyword>
<protein>
    <submittedName>
        <fullName evidence="2">Uncharacterized protein</fullName>
    </submittedName>
</protein>
<evidence type="ECO:0000256" key="1">
    <source>
        <dbReference type="SAM" id="Phobius"/>
    </source>
</evidence>
<proteinExistence type="predicted"/>
<keyword evidence="1" id="KW-0812">Transmembrane</keyword>
<accession>A0A1A9WQM1</accession>
<evidence type="ECO:0000313" key="2">
    <source>
        <dbReference type="EnsemblMetazoa" id="GBRI028370-PA"/>
    </source>
</evidence>
<dbReference type="VEuPathDB" id="VectorBase:GBRI028370"/>
<sequence>MIKGEKDNELLRLSKKFKNKVDQKLVQNASRLCDFDGTVGTLLRIIQQQQLSYASNCLWVSMSFLLSSPAAAAPPPCACNCCSNWSICSFRLLIVYRKLLCYNILPDSSRVLVPITPAVSGIDPFRSLACYRTLAVVVVVAVVAVVFEFVVAVAAAVRAFSASGHADL</sequence>
<dbReference type="AlphaFoldDB" id="A0A1A9WQM1"/>
<evidence type="ECO:0000313" key="3">
    <source>
        <dbReference type="Proteomes" id="UP000091820"/>
    </source>
</evidence>
<reference evidence="2" key="2">
    <citation type="submission" date="2020-05" db="UniProtKB">
        <authorList>
            <consortium name="EnsemblMetazoa"/>
        </authorList>
    </citation>
    <scope>IDENTIFICATION</scope>
    <source>
        <strain evidence="2">IAEA</strain>
    </source>
</reference>